<evidence type="ECO:0000313" key="1">
    <source>
        <dbReference type="EMBL" id="MCM1984484.1"/>
    </source>
</evidence>
<organism evidence="1 2">
    <name type="scientific">Lyngbya confervoides BDU141951</name>
    <dbReference type="NCBI Taxonomy" id="1574623"/>
    <lineage>
        <taxon>Bacteria</taxon>
        <taxon>Bacillati</taxon>
        <taxon>Cyanobacteriota</taxon>
        <taxon>Cyanophyceae</taxon>
        <taxon>Oscillatoriophycideae</taxon>
        <taxon>Oscillatoriales</taxon>
        <taxon>Microcoleaceae</taxon>
        <taxon>Lyngbya</taxon>
    </lineage>
</organism>
<dbReference type="Pfam" id="PF10116">
    <property type="entry name" value="Host_attach"/>
    <property type="match status" value="1"/>
</dbReference>
<name>A0ABD4T7R0_9CYAN</name>
<dbReference type="Proteomes" id="UP000031561">
    <property type="component" value="Unassembled WGS sequence"/>
</dbReference>
<accession>A0ABD4T7R0</accession>
<comment type="caution">
    <text evidence="1">The sequence shown here is derived from an EMBL/GenBank/DDBJ whole genome shotgun (WGS) entry which is preliminary data.</text>
</comment>
<dbReference type="EMBL" id="JTHE03000099">
    <property type="protein sequence ID" value="MCM1984484.1"/>
    <property type="molecule type" value="Genomic_DNA"/>
</dbReference>
<protein>
    <submittedName>
        <fullName evidence="1">Host attachment protein</fullName>
    </submittedName>
</protein>
<sequence length="163" mass="18821">MSFKAVIVANQAHARFWIWEDADPFDGQRQQLQELESLMNPMEPGVAKEVWSNAKAGRNRGASHQGHGYDDHRQNHLDEFERRFCSAIAAHGKQVIDQHQIRSLVLVAPPEVLGHLRREIQTIWPKHLRIQELSKDLVKQSATELQHYLTQKKLLPSFAEPKH</sequence>
<dbReference type="RefSeq" id="WP_166283270.1">
    <property type="nucleotide sequence ID" value="NZ_JTHE03000099.1"/>
</dbReference>
<proteinExistence type="predicted"/>
<dbReference type="AlphaFoldDB" id="A0ABD4T7R0"/>
<dbReference type="InterPro" id="IPR019291">
    <property type="entry name" value="Host_attachment_protein"/>
</dbReference>
<evidence type="ECO:0000313" key="2">
    <source>
        <dbReference type="Proteomes" id="UP000031561"/>
    </source>
</evidence>
<gene>
    <name evidence="1" type="ORF">QQ91_0016800</name>
</gene>
<reference evidence="1 2" key="1">
    <citation type="journal article" date="2015" name="Genome Announc.">
        <title>Draft Genome Sequence of Filamentous Marine Cyanobacterium Lyngbya confervoides Strain BDU141951.</title>
        <authorList>
            <person name="Chandrababunaidu M.M."/>
            <person name="Sen D."/>
            <person name="Tripathy S."/>
        </authorList>
    </citation>
    <scope>NUCLEOTIDE SEQUENCE [LARGE SCALE GENOMIC DNA]</scope>
    <source>
        <strain evidence="1 2">BDU141951</strain>
    </source>
</reference>
<keyword evidence="2" id="KW-1185">Reference proteome</keyword>